<feature type="transmembrane region" description="Helical" evidence="1">
    <location>
        <begin position="56"/>
        <end position="79"/>
    </location>
</feature>
<evidence type="ECO:0000313" key="3">
    <source>
        <dbReference type="Proteomes" id="UP000595823"/>
    </source>
</evidence>
<organism evidence="2 3">
    <name type="scientific">Salicibibacter cibarius</name>
    <dbReference type="NCBI Taxonomy" id="2743000"/>
    <lineage>
        <taxon>Bacteria</taxon>
        <taxon>Bacillati</taxon>
        <taxon>Bacillota</taxon>
        <taxon>Bacilli</taxon>
        <taxon>Bacillales</taxon>
        <taxon>Bacillaceae</taxon>
        <taxon>Salicibibacter</taxon>
    </lineage>
</organism>
<gene>
    <name evidence="2" type="ORF">HUG15_14770</name>
</gene>
<proteinExistence type="predicted"/>
<dbReference type="RefSeq" id="WP_200123830.1">
    <property type="nucleotide sequence ID" value="NZ_CP054705.1"/>
</dbReference>
<feature type="transmembrane region" description="Helical" evidence="1">
    <location>
        <begin position="12"/>
        <end position="35"/>
    </location>
</feature>
<evidence type="ECO:0008006" key="4">
    <source>
        <dbReference type="Google" id="ProtNLM"/>
    </source>
</evidence>
<dbReference type="AlphaFoldDB" id="A0A7T6Z4K5"/>
<dbReference type="KEGG" id="scia:HUG15_14770"/>
<dbReference type="EMBL" id="CP054705">
    <property type="protein sequence ID" value="QQK76703.1"/>
    <property type="molecule type" value="Genomic_DNA"/>
</dbReference>
<feature type="transmembrane region" description="Helical" evidence="1">
    <location>
        <begin position="91"/>
        <end position="113"/>
    </location>
</feature>
<accession>A0A7T6Z4K5</accession>
<keyword evidence="1" id="KW-0812">Transmembrane</keyword>
<keyword evidence="3" id="KW-1185">Reference proteome</keyword>
<sequence>MSWTLYQSVLWAHIFLAIIWVGGLLFIGWGVFPAVKTLVVREQRQTLAVILKHSHHFFTLAGAGVIVTGTALGTVLGPVQSWEALWHTTYGNLWFAALLIGIMTLFWGTFVGYRQAIKILSTEHLWTTAKNGYSRPLNHSLFALALLESVEGLGFVILLTLMIML</sequence>
<evidence type="ECO:0000313" key="2">
    <source>
        <dbReference type="EMBL" id="QQK76703.1"/>
    </source>
</evidence>
<feature type="transmembrane region" description="Helical" evidence="1">
    <location>
        <begin position="141"/>
        <end position="164"/>
    </location>
</feature>
<dbReference type="Proteomes" id="UP000595823">
    <property type="component" value="Chromosome"/>
</dbReference>
<reference evidence="2 3" key="1">
    <citation type="submission" date="2020-06" db="EMBL/GenBank/DDBJ databases">
        <title>Genomic analysis of Salicibibacter sp. NKC5-3.</title>
        <authorList>
            <person name="Oh Y.J."/>
        </authorList>
    </citation>
    <scope>NUCLEOTIDE SEQUENCE [LARGE SCALE GENOMIC DNA]</scope>
    <source>
        <strain evidence="2 3">NKC5-3</strain>
    </source>
</reference>
<name>A0A7T6Z4K5_9BACI</name>
<evidence type="ECO:0000256" key="1">
    <source>
        <dbReference type="SAM" id="Phobius"/>
    </source>
</evidence>
<protein>
    <recommendedName>
        <fullName evidence="4">Copper resistance protein D domain-containing protein</fullName>
    </recommendedName>
</protein>
<keyword evidence="1" id="KW-0472">Membrane</keyword>
<keyword evidence="1" id="KW-1133">Transmembrane helix</keyword>